<dbReference type="EMBL" id="JGZI01000010">
    <property type="protein sequence ID" value="KFI81342.1"/>
    <property type="molecule type" value="Genomic_DNA"/>
</dbReference>
<dbReference type="InterPro" id="IPR013766">
    <property type="entry name" value="Thioredoxin_domain"/>
</dbReference>
<accession>A0A087CDJ2</accession>
<proteinExistence type="inferred from homology"/>
<dbReference type="PANTHER" id="PTHR11592:SF78">
    <property type="entry name" value="GLUTATHIONE PEROXIDASE"/>
    <property type="match status" value="1"/>
</dbReference>
<gene>
    <name evidence="7" type="ORF">BPSY_1750</name>
</gene>
<dbReference type="PROSITE" id="PS00763">
    <property type="entry name" value="GLUTATHIONE_PEROXID_2"/>
    <property type="match status" value="1"/>
</dbReference>
<evidence type="ECO:0000256" key="5">
    <source>
        <dbReference type="RuleBase" id="RU000499"/>
    </source>
</evidence>
<dbReference type="PANTHER" id="PTHR11592">
    <property type="entry name" value="GLUTATHIONE PEROXIDASE"/>
    <property type="match status" value="1"/>
</dbReference>
<evidence type="ECO:0000256" key="2">
    <source>
        <dbReference type="ARBA" id="ARBA00022559"/>
    </source>
</evidence>
<dbReference type="PRINTS" id="PR01011">
    <property type="entry name" value="GLUTPROXDASE"/>
</dbReference>
<dbReference type="InterPro" id="IPR029760">
    <property type="entry name" value="GPX_CS"/>
</dbReference>
<dbReference type="STRING" id="218140.BPSY_1750"/>
<dbReference type="GO" id="GO:0034599">
    <property type="term" value="P:cellular response to oxidative stress"/>
    <property type="evidence" value="ECO:0007669"/>
    <property type="project" value="TreeGrafter"/>
</dbReference>
<dbReference type="Proteomes" id="UP000029050">
    <property type="component" value="Unassembled WGS sequence"/>
</dbReference>
<evidence type="ECO:0000313" key="7">
    <source>
        <dbReference type="EMBL" id="KFI81342.1"/>
    </source>
</evidence>
<dbReference type="FunFam" id="3.40.30.10:FF:000010">
    <property type="entry name" value="Glutathione peroxidase"/>
    <property type="match status" value="1"/>
</dbReference>
<evidence type="ECO:0000313" key="8">
    <source>
        <dbReference type="Proteomes" id="UP000029050"/>
    </source>
</evidence>
<dbReference type="Gene3D" id="3.40.30.10">
    <property type="entry name" value="Glutaredoxin"/>
    <property type="match status" value="1"/>
</dbReference>
<evidence type="ECO:0000256" key="3">
    <source>
        <dbReference type="ARBA" id="ARBA00023002"/>
    </source>
</evidence>
<dbReference type="PROSITE" id="PS51352">
    <property type="entry name" value="THIOREDOXIN_2"/>
    <property type="match status" value="1"/>
</dbReference>
<dbReference type="PROSITE" id="PS51355">
    <property type="entry name" value="GLUTATHIONE_PEROXID_3"/>
    <property type="match status" value="1"/>
</dbReference>
<evidence type="ECO:0000259" key="6">
    <source>
        <dbReference type="PROSITE" id="PS51352"/>
    </source>
</evidence>
<feature type="domain" description="Thioredoxin" evidence="6">
    <location>
        <begin position="24"/>
        <end position="189"/>
    </location>
</feature>
<dbReference type="InterPro" id="IPR029759">
    <property type="entry name" value="GPX_AS"/>
</dbReference>
<dbReference type="InterPro" id="IPR000889">
    <property type="entry name" value="Glutathione_peroxidase"/>
</dbReference>
<dbReference type="AlphaFoldDB" id="A0A087CDJ2"/>
<reference evidence="7 8" key="1">
    <citation type="submission" date="2014-03" db="EMBL/GenBank/DDBJ databases">
        <title>Genomics of Bifidobacteria.</title>
        <authorList>
            <person name="Ventura M."/>
            <person name="Milani C."/>
            <person name="Lugli G.A."/>
        </authorList>
    </citation>
    <scope>NUCLEOTIDE SEQUENCE [LARGE SCALE GENOMIC DNA]</scope>
    <source>
        <strain evidence="7 8">LMG 21775</strain>
    </source>
</reference>
<dbReference type="OrthoDB" id="9785502at2"/>
<dbReference type="PIRSF" id="PIRSF000303">
    <property type="entry name" value="Glutathion_perox"/>
    <property type="match status" value="1"/>
</dbReference>
<dbReference type="CDD" id="cd00340">
    <property type="entry name" value="GSH_Peroxidase"/>
    <property type="match status" value="1"/>
</dbReference>
<evidence type="ECO:0000256" key="4">
    <source>
        <dbReference type="PIRSR" id="PIRSR000303-1"/>
    </source>
</evidence>
<dbReference type="eggNOG" id="COG0386">
    <property type="taxonomic scope" value="Bacteria"/>
</dbReference>
<dbReference type="PROSITE" id="PS00460">
    <property type="entry name" value="GLUTATHIONE_PEROXID_1"/>
    <property type="match status" value="1"/>
</dbReference>
<comment type="similarity">
    <text evidence="1 5">Belongs to the glutathione peroxidase family.</text>
</comment>
<dbReference type="RefSeq" id="WP_081884369.1">
    <property type="nucleotide sequence ID" value="NZ_JGZI01000010.1"/>
</dbReference>
<protein>
    <recommendedName>
        <fullName evidence="5">Glutathione peroxidase</fullName>
    </recommendedName>
</protein>
<dbReference type="GeneID" id="98300944"/>
<name>A0A087CDJ2_9BIFI</name>
<evidence type="ECO:0000256" key="1">
    <source>
        <dbReference type="ARBA" id="ARBA00006926"/>
    </source>
</evidence>
<feature type="active site" evidence="4">
    <location>
        <position position="67"/>
    </location>
</feature>
<dbReference type="Pfam" id="PF00255">
    <property type="entry name" value="GSHPx"/>
    <property type="match status" value="1"/>
</dbReference>
<keyword evidence="8" id="KW-1185">Reference proteome</keyword>
<dbReference type="GO" id="GO:0004601">
    <property type="term" value="F:peroxidase activity"/>
    <property type="evidence" value="ECO:0007669"/>
    <property type="project" value="UniProtKB-KW"/>
</dbReference>
<keyword evidence="2 5" id="KW-0575">Peroxidase</keyword>
<keyword evidence="3 5" id="KW-0560">Oxidoreductase</keyword>
<sequence>MSESVDKVTVADERVDGTAADVTTAEGQPGGDSALYGFSVKTIKGEQKSLKDYQGQVLLVVNTATECGFTPQYDGLEALYGKFHDQGFEILDFPCNQFAGQAPGTDEELGSFCKLRFGTTFTTFARIDVNGEHADPLYDWLKSQKSGVAGGRIKWNFTKFLIDRQGRVVKRYAPSTTPDAIEGDIAGLL</sequence>
<comment type="caution">
    <text evidence="7">The sequence shown here is derived from an EMBL/GenBank/DDBJ whole genome shotgun (WGS) entry which is preliminary data.</text>
</comment>
<dbReference type="InterPro" id="IPR036249">
    <property type="entry name" value="Thioredoxin-like_sf"/>
</dbReference>
<organism evidence="7 8">
    <name type="scientific">Bifidobacterium psychraerophilum</name>
    <dbReference type="NCBI Taxonomy" id="218140"/>
    <lineage>
        <taxon>Bacteria</taxon>
        <taxon>Bacillati</taxon>
        <taxon>Actinomycetota</taxon>
        <taxon>Actinomycetes</taxon>
        <taxon>Bifidobacteriales</taxon>
        <taxon>Bifidobacteriaceae</taxon>
        <taxon>Bifidobacterium</taxon>
    </lineage>
</organism>
<dbReference type="SUPFAM" id="SSF52833">
    <property type="entry name" value="Thioredoxin-like"/>
    <property type="match status" value="1"/>
</dbReference>